<name>D7SUG4_VITVI</name>
<dbReference type="EMBL" id="FN595231">
    <property type="protein sequence ID" value="CBI20913.3"/>
    <property type="molecule type" value="Genomic_DNA"/>
</dbReference>
<protein>
    <submittedName>
        <fullName evidence="2">Uncharacterized protein</fullName>
    </submittedName>
</protein>
<dbReference type="HOGENOM" id="CLU_3427234_0_0_1"/>
<gene>
    <name evidence="2" type="ordered locus">VIT_04s0008g04080</name>
</gene>
<accession>D7SUG4</accession>
<proteinExistence type="predicted"/>
<sequence length="21" mass="2242">MPKDVKDHLQPGVTSFNVSAA</sequence>
<reference evidence="3" key="1">
    <citation type="journal article" date="2007" name="Nature">
        <title>The grapevine genome sequence suggests ancestral hexaploidization in major angiosperm phyla.</title>
        <authorList>
            <consortium name="The French-Italian Public Consortium for Grapevine Genome Characterization."/>
            <person name="Jaillon O."/>
            <person name="Aury J.-M."/>
            <person name="Noel B."/>
            <person name="Policriti A."/>
            <person name="Clepet C."/>
            <person name="Casagrande A."/>
            <person name="Choisne N."/>
            <person name="Aubourg S."/>
            <person name="Vitulo N."/>
            <person name="Jubin C."/>
            <person name="Vezzi A."/>
            <person name="Legeai F."/>
            <person name="Hugueney P."/>
            <person name="Dasilva C."/>
            <person name="Horner D."/>
            <person name="Mica E."/>
            <person name="Jublot D."/>
            <person name="Poulain J."/>
            <person name="Bruyere C."/>
            <person name="Billault A."/>
            <person name="Segurens B."/>
            <person name="Gouyvenoux M."/>
            <person name="Ugarte E."/>
            <person name="Cattonaro F."/>
            <person name="Anthouard V."/>
            <person name="Vico V."/>
            <person name="Del Fabbro C."/>
            <person name="Alaux M."/>
            <person name="Di Gaspero G."/>
            <person name="Dumas V."/>
            <person name="Felice N."/>
            <person name="Paillard S."/>
            <person name="Juman I."/>
            <person name="Moroldo M."/>
            <person name="Scalabrin S."/>
            <person name="Canaguier A."/>
            <person name="Le Clainche I."/>
            <person name="Malacrida G."/>
            <person name="Durand E."/>
            <person name="Pesole G."/>
            <person name="Laucou V."/>
            <person name="Chatelet P."/>
            <person name="Merdinoglu D."/>
            <person name="Delledonne M."/>
            <person name="Pezzotti M."/>
            <person name="Lecharny A."/>
            <person name="Scarpelli C."/>
            <person name="Artiguenave F."/>
            <person name="Pe M.E."/>
            <person name="Valle G."/>
            <person name="Morgante M."/>
            <person name="Caboche M."/>
            <person name="Adam-Blondon A.-F."/>
            <person name="Weissenbach J."/>
            <person name="Quetier F."/>
            <person name="Wincker P."/>
        </authorList>
    </citation>
    <scope>NUCLEOTIDE SEQUENCE [LARGE SCALE GENOMIC DNA]</scope>
    <source>
        <strain evidence="3">cv. Pinot noir / PN40024</strain>
    </source>
</reference>
<dbReference type="InParanoid" id="D7SUG4"/>
<dbReference type="AlphaFoldDB" id="D7SUG4"/>
<dbReference type="PaxDb" id="29760-VIT_04s0008g04080.t01"/>
<evidence type="ECO:0000313" key="2">
    <source>
        <dbReference type="EMBL" id="CBI20913.3"/>
    </source>
</evidence>
<feature type="region of interest" description="Disordered" evidence="1">
    <location>
        <begin position="1"/>
        <end position="21"/>
    </location>
</feature>
<evidence type="ECO:0000313" key="3">
    <source>
        <dbReference type="Proteomes" id="UP000009183"/>
    </source>
</evidence>
<dbReference type="Proteomes" id="UP000009183">
    <property type="component" value="Chromosome 4"/>
</dbReference>
<keyword evidence="3" id="KW-1185">Reference proteome</keyword>
<organism evidence="2 3">
    <name type="scientific">Vitis vinifera</name>
    <name type="common">Grape</name>
    <dbReference type="NCBI Taxonomy" id="29760"/>
    <lineage>
        <taxon>Eukaryota</taxon>
        <taxon>Viridiplantae</taxon>
        <taxon>Streptophyta</taxon>
        <taxon>Embryophyta</taxon>
        <taxon>Tracheophyta</taxon>
        <taxon>Spermatophyta</taxon>
        <taxon>Magnoliopsida</taxon>
        <taxon>eudicotyledons</taxon>
        <taxon>Gunneridae</taxon>
        <taxon>Pentapetalae</taxon>
        <taxon>rosids</taxon>
        <taxon>Vitales</taxon>
        <taxon>Vitaceae</taxon>
        <taxon>Viteae</taxon>
        <taxon>Vitis</taxon>
    </lineage>
</organism>
<evidence type="ECO:0000256" key="1">
    <source>
        <dbReference type="SAM" id="MobiDB-lite"/>
    </source>
</evidence>
<feature type="compositionally biased region" description="Polar residues" evidence="1">
    <location>
        <begin position="12"/>
        <end position="21"/>
    </location>
</feature>